<feature type="transmembrane region" description="Helical" evidence="8">
    <location>
        <begin position="187"/>
        <end position="210"/>
    </location>
</feature>
<sequence length="216" mass="23383">MEQWLLQFLLLYITFLSMFSPPATMATAAIILDGVPNTILKRLAWRVAFEYVVIMLFVIWLGNYMLMALGLSPHALTVTGGAALLFQGWPLMMRGTKVEQSNHALDSDNPKRFRDLAVVPLLFPLSMGGGTIAVGISSAAHNSTLEGMLTLSAVILMMAPTIALTFLVSGPLHGRLSTGAMDTLARISGIILVTLSLQLLVTGLTDLVMVEIHSMR</sequence>
<dbReference type="GeneID" id="61816605"/>
<name>A0A0H5LYK9_YERIN</name>
<dbReference type="Proteomes" id="UP000043316">
    <property type="component" value="Unassembled WGS sequence"/>
</dbReference>
<evidence type="ECO:0000256" key="4">
    <source>
        <dbReference type="ARBA" id="ARBA00022519"/>
    </source>
</evidence>
<feature type="transmembrane region" description="Helical" evidence="8">
    <location>
        <begin position="44"/>
        <end position="62"/>
    </location>
</feature>
<comment type="caution">
    <text evidence="8">Lacks conserved residue(s) required for the propagation of feature annotation.</text>
</comment>
<protein>
    <recommendedName>
        <fullName evidence="8">UPF0056 membrane protein</fullName>
    </recommendedName>
</protein>
<dbReference type="RefSeq" id="WP_019211964.1">
    <property type="nucleotide sequence ID" value="NZ_CWJI01000009.1"/>
</dbReference>
<evidence type="ECO:0000256" key="3">
    <source>
        <dbReference type="ARBA" id="ARBA00022475"/>
    </source>
</evidence>
<feature type="transmembrane region" description="Helical" evidence="8">
    <location>
        <begin position="74"/>
        <end position="92"/>
    </location>
</feature>
<accession>A0A0H5LYK9</accession>
<evidence type="ECO:0000256" key="8">
    <source>
        <dbReference type="RuleBase" id="RU362048"/>
    </source>
</evidence>
<proteinExistence type="inferred from homology"/>
<dbReference type="Pfam" id="PF01914">
    <property type="entry name" value="MarC"/>
    <property type="match status" value="1"/>
</dbReference>
<keyword evidence="4" id="KW-0997">Cell inner membrane</keyword>
<comment type="subcellular location">
    <subcellularLocation>
        <location evidence="1">Cell inner membrane</location>
        <topology evidence="1">Multi-pass membrane protein</topology>
    </subcellularLocation>
    <subcellularLocation>
        <location evidence="8">Cell membrane</location>
        <topology evidence="8">Multi-pass membrane protein</topology>
    </subcellularLocation>
</comment>
<evidence type="ECO:0000313" key="10">
    <source>
        <dbReference type="Proteomes" id="UP000043316"/>
    </source>
</evidence>
<dbReference type="InterPro" id="IPR002771">
    <property type="entry name" value="Multi_antbiot-R_MarC"/>
</dbReference>
<keyword evidence="5 8" id="KW-0812">Transmembrane</keyword>
<keyword evidence="3" id="KW-1003">Cell membrane</keyword>
<keyword evidence="6 8" id="KW-1133">Transmembrane helix</keyword>
<comment type="similarity">
    <text evidence="2 8">Belongs to the UPF0056 (MarC) family.</text>
</comment>
<evidence type="ECO:0000256" key="2">
    <source>
        <dbReference type="ARBA" id="ARBA00009784"/>
    </source>
</evidence>
<reference evidence="10" key="1">
    <citation type="submission" date="2015-03" db="EMBL/GenBank/DDBJ databases">
        <authorList>
            <consortium name="Pathogen Informatics"/>
        </authorList>
    </citation>
    <scope>NUCLEOTIDE SEQUENCE [LARGE SCALE GENOMIC DNA]</scope>
    <source>
        <strain evidence="10">R148</strain>
    </source>
</reference>
<evidence type="ECO:0000256" key="6">
    <source>
        <dbReference type="ARBA" id="ARBA00022989"/>
    </source>
</evidence>
<dbReference type="PANTHER" id="PTHR33508">
    <property type="entry name" value="UPF0056 MEMBRANE PROTEIN YHCE"/>
    <property type="match status" value="1"/>
</dbReference>
<evidence type="ECO:0000313" key="9">
    <source>
        <dbReference type="EMBL" id="CRY55942.1"/>
    </source>
</evidence>
<evidence type="ECO:0000256" key="7">
    <source>
        <dbReference type="ARBA" id="ARBA00023136"/>
    </source>
</evidence>
<dbReference type="PANTHER" id="PTHR33508:SF2">
    <property type="entry name" value="UPF0056 INNER MEMBRANE PROTEIN MARC"/>
    <property type="match status" value="1"/>
</dbReference>
<evidence type="ECO:0000256" key="1">
    <source>
        <dbReference type="ARBA" id="ARBA00004429"/>
    </source>
</evidence>
<feature type="transmembrane region" description="Helical" evidence="8">
    <location>
        <begin position="116"/>
        <end position="136"/>
    </location>
</feature>
<evidence type="ECO:0000256" key="5">
    <source>
        <dbReference type="ARBA" id="ARBA00022692"/>
    </source>
</evidence>
<dbReference type="AlphaFoldDB" id="A0A0H5LYK9"/>
<dbReference type="EMBL" id="CWJI01000009">
    <property type="protein sequence ID" value="CRY55942.1"/>
    <property type="molecule type" value="Genomic_DNA"/>
</dbReference>
<feature type="transmembrane region" description="Helical" evidence="8">
    <location>
        <begin position="148"/>
        <end position="167"/>
    </location>
</feature>
<gene>
    <name evidence="9" type="primary">marC_3</name>
    <name evidence="9" type="ORF">ERS008476_02959</name>
</gene>
<dbReference type="GO" id="GO:0005886">
    <property type="term" value="C:plasma membrane"/>
    <property type="evidence" value="ECO:0007669"/>
    <property type="project" value="UniProtKB-SubCell"/>
</dbReference>
<keyword evidence="7 8" id="KW-0472">Membrane</keyword>
<organism evidence="9 10">
    <name type="scientific">Yersinia intermedia</name>
    <dbReference type="NCBI Taxonomy" id="631"/>
    <lineage>
        <taxon>Bacteria</taxon>
        <taxon>Pseudomonadati</taxon>
        <taxon>Pseudomonadota</taxon>
        <taxon>Gammaproteobacteria</taxon>
        <taxon>Enterobacterales</taxon>
        <taxon>Yersiniaceae</taxon>
        <taxon>Yersinia</taxon>
    </lineage>
</organism>